<reference evidence="3" key="1">
    <citation type="submission" date="2011-06" db="EMBL/GenBank/DDBJ databases">
        <authorList>
            <consortium name="US DOE Joint Genome Institute (JGI-PGF)"/>
            <person name="Lucas S."/>
            <person name="Han J."/>
            <person name="Lapidus A."/>
            <person name="Cheng J.-F."/>
            <person name="Goodwin L."/>
            <person name="Pitluck S."/>
            <person name="Peters L."/>
            <person name="Land M.L."/>
            <person name="Hauser L."/>
            <person name="Vogl K."/>
            <person name="Liu Z."/>
            <person name="Overmann J."/>
            <person name="Frigaard N.-U."/>
            <person name="Bryant D.A."/>
            <person name="Woyke T.J."/>
        </authorList>
    </citation>
    <scope>NUCLEOTIDE SEQUENCE [LARGE SCALE GENOMIC DNA]</scope>
    <source>
        <strain evidence="3">970</strain>
    </source>
</reference>
<evidence type="ECO:0000313" key="3">
    <source>
        <dbReference type="Proteomes" id="UP000002964"/>
    </source>
</evidence>
<dbReference type="RefSeq" id="WP_009149610.1">
    <property type="nucleotide sequence ID" value="NZ_CP121471.1"/>
</dbReference>
<dbReference type="InterPro" id="IPR005572">
    <property type="entry name" value="Anti-sigma_E_RseA_N"/>
</dbReference>
<dbReference type="Gene3D" id="1.10.10.880">
    <property type="entry name" value="Anti sigma-E protein RseA, N-terminal domain"/>
    <property type="match status" value="1"/>
</dbReference>
<dbReference type="AlphaFoldDB" id="H8Z281"/>
<dbReference type="GO" id="GO:0016989">
    <property type="term" value="F:sigma factor antagonist activity"/>
    <property type="evidence" value="ECO:0007669"/>
    <property type="project" value="InterPro"/>
</dbReference>
<dbReference type="Proteomes" id="UP000002964">
    <property type="component" value="Unassembled WGS sequence"/>
</dbReference>
<organism evidence="2 3">
    <name type="scientific">Thiorhodovibrio frisius</name>
    <dbReference type="NCBI Taxonomy" id="631362"/>
    <lineage>
        <taxon>Bacteria</taxon>
        <taxon>Pseudomonadati</taxon>
        <taxon>Pseudomonadota</taxon>
        <taxon>Gammaproteobacteria</taxon>
        <taxon>Chromatiales</taxon>
        <taxon>Chromatiaceae</taxon>
        <taxon>Thiorhodovibrio</taxon>
    </lineage>
</organism>
<feature type="domain" description="Anti sigma-E protein RseA N-terminal" evidence="1">
    <location>
        <begin position="8"/>
        <end position="83"/>
    </location>
</feature>
<dbReference type="InterPro" id="IPR036147">
    <property type="entry name" value="Anti-sigma_E_RseA_N_sf"/>
</dbReference>
<name>H8Z281_9GAMM</name>
<dbReference type="SUPFAM" id="SSF89069">
    <property type="entry name" value="N-terminal, cytoplasmic domain of anti-sigmaE factor RseA"/>
    <property type="match status" value="1"/>
</dbReference>
<proteinExistence type="predicted"/>
<dbReference type="HOGENOM" id="CLU_1053517_0_0_6"/>
<evidence type="ECO:0000313" key="2">
    <source>
        <dbReference type="EMBL" id="EIC22643.1"/>
    </source>
</evidence>
<dbReference type="EMBL" id="JH603169">
    <property type="protein sequence ID" value="EIC22643.1"/>
    <property type="molecule type" value="Genomic_DNA"/>
</dbReference>
<evidence type="ECO:0000259" key="1">
    <source>
        <dbReference type="Pfam" id="PF03872"/>
    </source>
</evidence>
<sequence>MHEQLPAEEELSILLDQDSDLSRVNAALTHLDQDAGLRARWGRYHLIRGALRGESVRADYHGIAARVSERLECDNPEQTHAATKAASMTEVAKTSGVSNWAIRGIGNIASVINGIGIGGRQNPGIKPPTTTRLALTGAALAGLAALGLTTLLPEGLPPESLPPVAVDPGNLPLVAAFPASLSPLAQSGAAGRRAASSEPRPESGIVSLPVGGFGAGEVAPRGASQPLLTSKLTHLLVGHQERVSASGIKGFLPYATLVGYQVQP</sequence>
<accession>H8Z281</accession>
<dbReference type="OrthoDB" id="5298512at2"/>
<keyword evidence="3" id="KW-1185">Reference proteome</keyword>
<dbReference type="STRING" id="631362.Thi970DRAFT_02921"/>
<dbReference type="CDD" id="cd16328">
    <property type="entry name" value="RseA_N"/>
    <property type="match status" value="1"/>
</dbReference>
<dbReference type="Pfam" id="PF03872">
    <property type="entry name" value="RseA_N"/>
    <property type="match status" value="1"/>
</dbReference>
<gene>
    <name evidence="2" type="ORF">Thi970DRAFT_02921</name>
</gene>
<protein>
    <submittedName>
        <fullName evidence="2">Negative regulator of sigma E activity</fullName>
    </submittedName>
</protein>
<reference evidence="2 3" key="2">
    <citation type="submission" date="2011-11" db="EMBL/GenBank/DDBJ databases">
        <authorList>
            <consortium name="US DOE Joint Genome Institute"/>
            <person name="Lucas S."/>
            <person name="Han J."/>
            <person name="Lapidus A."/>
            <person name="Cheng J.-F."/>
            <person name="Goodwin L."/>
            <person name="Pitluck S."/>
            <person name="Peters L."/>
            <person name="Ovchinnikova G."/>
            <person name="Zhang X."/>
            <person name="Detter J.C."/>
            <person name="Han C."/>
            <person name="Tapia R."/>
            <person name="Land M."/>
            <person name="Hauser L."/>
            <person name="Kyrpides N."/>
            <person name="Ivanova N."/>
            <person name="Pagani I."/>
            <person name="Vogl K."/>
            <person name="Liu Z."/>
            <person name="Overmann J."/>
            <person name="Frigaard N.-U."/>
            <person name="Bryant D."/>
            <person name="Woyke T."/>
        </authorList>
    </citation>
    <scope>NUCLEOTIDE SEQUENCE [LARGE SCALE GENOMIC DNA]</scope>
    <source>
        <strain evidence="2 3">970</strain>
    </source>
</reference>